<evidence type="ECO:0000256" key="1">
    <source>
        <dbReference type="PROSITE-ProRule" id="PRU00175"/>
    </source>
</evidence>
<evidence type="ECO:0000259" key="3">
    <source>
        <dbReference type="PROSITE" id="PS50089"/>
    </source>
</evidence>
<accession>A0AAD5PFP0</accession>
<dbReference type="InterPro" id="IPR013083">
    <property type="entry name" value="Znf_RING/FYVE/PHD"/>
</dbReference>
<dbReference type="EMBL" id="JAIXMP010000013">
    <property type="protein sequence ID" value="KAI9263292.1"/>
    <property type="molecule type" value="Genomic_DNA"/>
</dbReference>
<feature type="region of interest" description="Disordered" evidence="2">
    <location>
        <begin position="194"/>
        <end position="374"/>
    </location>
</feature>
<protein>
    <recommendedName>
        <fullName evidence="3">RING-type domain-containing protein</fullName>
    </recommendedName>
</protein>
<evidence type="ECO:0000313" key="4">
    <source>
        <dbReference type="EMBL" id="KAI9263292.1"/>
    </source>
</evidence>
<name>A0AAD5PFP0_9FUNG</name>
<feature type="compositionally biased region" description="Low complexity" evidence="2">
    <location>
        <begin position="274"/>
        <end position="284"/>
    </location>
</feature>
<proteinExistence type="predicted"/>
<feature type="domain" description="RING-type" evidence="3">
    <location>
        <begin position="445"/>
        <end position="487"/>
    </location>
</feature>
<keyword evidence="1" id="KW-0862">Zinc</keyword>
<dbReference type="PANTHER" id="PTHR45676">
    <property type="entry name" value="RING-H2 FINGER PROTEIN ATL51-RELATED"/>
    <property type="match status" value="1"/>
</dbReference>
<feature type="compositionally biased region" description="Low complexity" evidence="2">
    <location>
        <begin position="139"/>
        <end position="174"/>
    </location>
</feature>
<feature type="region of interest" description="Disordered" evidence="2">
    <location>
        <begin position="1"/>
        <end position="25"/>
    </location>
</feature>
<feature type="compositionally biased region" description="Low complexity" evidence="2">
    <location>
        <begin position="351"/>
        <end position="374"/>
    </location>
</feature>
<reference evidence="4" key="1">
    <citation type="journal article" date="2022" name="IScience">
        <title>Evolution of zygomycete secretomes and the origins of terrestrial fungal ecologies.</title>
        <authorList>
            <person name="Chang Y."/>
            <person name="Wang Y."/>
            <person name="Mondo S."/>
            <person name="Ahrendt S."/>
            <person name="Andreopoulos W."/>
            <person name="Barry K."/>
            <person name="Beard J."/>
            <person name="Benny G.L."/>
            <person name="Blankenship S."/>
            <person name="Bonito G."/>
            <person name="Cuomo C."/>
            <person name="Desiro A."/>
            <person name="Gervers K.A."/>
            <person name="Hundley H."/>
            <person name="Kuo A."/>
            <person name="LaButti K."/>
            <person name="Lang B.F."/>
            <person name="Lipzen A."/>
            <person name="O'Donnell K."/>
            <person name="Pangilinan J."/>
            <person name="Reynolds N."/>
            <person name="Sandor L."/>
            <person name="Smith M.E."/>
            <person name="Tsang A."/>
            <person name="Grigoriev I.V."/>
            <person name="Stajich J.E."/>
            <person name="Spatafora J.W."/>
        </authorList>
    </citation>
    <scope>NUCLEOTIDE SEQUENCE</scope>
    <source>
        <strain evidence="4">RSA 2281</strain>
    </source>
</reference>
<dbReference type="PANTHER" id="PTHR45676:SF41">
    <property type="entry name" value="RING-H2 FINGER PROTEIN ATL66"/>
    <property type="match status" value="1"/>
</dbReference>
<feature type="compositionally biased region" description="Low complexity" evidence="2">
    <location>
        <begin position="92"/>
        <end position="104"/>
    </location>
</feature>
<keyword evidence="1" id="KW-0863">Zinc-finger</keyword>
<dbReference type="Pfam" id="PF13639">
    <property type="entry name" value="zf-RING_2"/>
    <property type="match status" value="1"/>
</dbReference>
<dbReference type="AlphaFoldDB" id="A0AAD5PFP0"/>
<evidence type="ECO:0000256" key="2">
    <source>
        <dbReference type="SAM" id="MobiDB-lite"/>
    </source>
</evidence>
<feature type="compositionally biased region" description="Pro residues" evidence="2">
    <location>
        <begin position="339"/>
        <end position="350"/>
    </location>
</feature>
<gene>
    <name evidence="4" type="ORF">BDA99DRAFT_509850</name>
</gene>
<comment type="caution">
    <text evidence="4">The sequence shown here is derived from an EMBL/GenBank/DDBJ whole genome shotgun (WGS) entry which is preliminary data.</text>
</comment>
<dbReference type="InterPro" id="IPR001841">
    <property type="entry name" value="Znf_RING"/>
</dbReference>
<feature type="region of interest" description="Disordered" evidence="2">
    <location>
        <begin position="85"/>
        <end position="104"/>
    </location>
</feature>
<keyword evidence="1" id="KW-0479">Metal-binding</keyword>
<dbReference type="SMART" id="SM00184">
    <property type="entry name" value="RING"/>
    <property type="match status" value="1"/>
</dbReference>
<feature type="compositionally biased region" description="Polar residues" evidence="2">
    <location>
        <begin position="194"/>
        <end position="231"/>
    </location>
</feature>
<reference evidence="4" key="2">
    <citation type="submission" date="2023-02" db="EMBL/GenBank/DDBJ databases">
        <authorList>
            <consortium name="DOE Joint Genome Institute"/>
            <person name="Mondo S.J."/>
            <person name="Chang Y."/>
            <person name="Wang Y."/>
            <person name="Ahrendt S."/>
            <person name="Andreopoulos W."/>
            <person name="Barry K."/>
            <person name="Beard J."/>
            <person name="Benny G.L."/>
            <person name="Blankenship S."/>
            <person name="Bonito G."/>
            <person name="Cuomo C."/>
            <person name="Desiro A."/>
            <person name="Gervers K.A."/>
            <person name="Hundley H."/>
            <person name="Kuo A."/>
            <person name="LaButti K."/>
            <person name="Lang B.F."/>
            <person name="Lipzen A."/>
            <person name="O'Donnell K."/>
            <person name="Pangilinan J."/>
            <person name="Reynolds N."/>
            <person name="Sandor L."/>
            <person name="Smith M.W."/>
            <person name="Tsang A."/>
            <person name="Grigoriev I.V."/>
            <person name="Stajich J.E."/>
            <person name="Spatafora J.W."/>
        </authorList>
    </citation>
    <scope>NUCLEOTIDE SEQUENCE</scope>
    <source>
        <strain evidence="4">RSA 2281</strain>
    </source>
</reference>
<dbReference type="PROSITE" id="PS50089">
    <property type="entry name" value="ZF_RING_2"/>
    <property type="match status" value="1"/>
</dbReference>
<sequence>MGQAPSSIRQDNASTRTLHSSSIHSRRPISFLRRLSNRLHNHPSRHRFGRQRLRRNADNVNGHQNGMHHATIGGGTTRVSIVEGHHRRHPISSSSASTTSSVRHATVAATRAAALATGPPPPIPFLNLDAPFISPTVTTPTSTNNVTPTTINPHTHPSSATTSSSAASTTSSHASDLRHMLSDIIASAVFSSLPRQQQDNNSNSGISTHNNNVNSSGDSVHTTNTGTNDRGNSFFRYYVQVPLRPNSNTGTNQHQEDTGSERVLPIVIIGYRASTSPTTTTSHSDFPLPRRRPRSTVSTSSSLATLQSMPLSVHSNRTAVQQAAQQTSSSSTHSSQQYMPPPPPPVPPHPSSSSTHSSSNNNNNTSNTGGNNNNEGDQWIIYVLSAQPGNTALSDNPTYEDLMWLSNIIGPARPATTTQAAIDAAMPVIPWSDDTKSRMRGTDRCLVCLDDFVPKQSVRVLKCCHVFHQECVDRWLCETHNSCPVCRGVPVEENNTSRNNNTSSPSPA</sequence>
<feature type="region of interest" description="Disordered" evidence="2">
    <location>
        <begin position="139"/>
        <end position="175"/>
    </location>
</feature>
<feature type="compositionally biased region" description="Low complexity" evidence="2">
    <location>
        <begin position="295"/>
        <end position="308"/>
    </location>
</feature>
<feature type="compositionally biased region" description="Low complexity" evidence="2">
    <location>
        <begin position="318"/>
        <end position="337"/>
    </location>
</feature>
<feature type="compositionally biased region" description="Polar residues" evidence="2">
    <location>
        <begin position="1"/>
        <end position="18"/>
    </location>
</feature>
<dbReference type="SUPFAM" id="SSF57850">
    <property type="entry name" value="RING/U-box"/>
    <property type="match status" value="1"/>
</dbReference>
<dbReference type="Proteomes" id="UP001209540">
    <property type="component" value="Unassembled WGS sequence"/>
</dbReference>
<dbReference type="GO" id="GO:0008270">
    <property type="term" value="F:zinc ion binding"/>
    <property type="evidence" value="ECO:0007669"/>
    <property type="project" value="UniProtKB-KW"/>
</dbReference>
<keyword evidence="5" id="KW-1185">Reference proteome</keyword>
<evidence type="ECO:0000313" key="5">
    <source>
        <dbReference type="Proteomes" id="UP001209540"/>
    </source>
</evidence>
<dbReference type="Gene3D" id="3.30.40.10">
    <property type="entry name" value="Zinc/RING finger domain, C3HC4 (zinc finger)"/>
    <property type="match status" value="1"/>
</dbReference>
<organism evidence="4 5">
    <name type="scientific">Phascolomyces articulosus</name>
    <dbReference type="NCBI Taxonomy" id="60185"/>
    <lineage>
        <taxon>Eukaryota</taxon>
        <taxon>Fungi</taxon>
        <taxon>Fungi incertae sedis</taxon>
        <taxon>Mucoromycota</taxon>
        <taxon>Mucoromycotina</taxon>
        <taxon>Mucoromycetes</taxon>
        <taxon>Mucorales</taxon>
        <taxon>Lichtheimiaceae</taxon>
        <taxon>Phascolomyces</taxon>
    </lineage>
</organism>